<organism evidence="1 2">
    <name type="scientific">Sphingomonas ginkgonis</name>
    <dbReference type="NCBI Taxonomy" id="2315330"/>
    <lineage>
        <taxon>Bacteria</taxon>
        <taxon>Pseudomonadati</taxon>
        <taxon>Pseudomonadota</taxon>
        <taxon>Alphaproteobacteria</taxon>
        <taxon>Sphingomonadales</taxon>
        <taxon>Sphingomonadaceae</taxon>
        <taxon>Sphingomonas</taxon>
    </lineage>
</organism>
<evidence type="ECO:0000313" key="1">
    <source>
        <dbReference type="EMBL" id="RST30043.1"/>
    </source>
</evidence>
<evidence type="ECO:0000313" key="2">
    <source>
        <dbReference type="Proteomes" id="UP000274661"/>
    </source>
</evidence>
<accession>A0A429V7W2</accession>
<gene>
    <name evidence="1" type="ORF">HMF7854_03790</name>
</gene>
<dbReference type="PROSITE" id="PS51257">
    <property type="entry name" value="PROKAR_LIPOPROTEIN"/>
    <property type="match status" value="1"/>
</dbReference>
<dbReference type="EMBL" id="RWJF01000001">
    <property type="protein sequence ID" value="RST30043.1"/>
    <property type="molecule type" value="Genomic_DNA"/>
</dbReference>
<comment type="caution">
    <text evidence="1">The sequence shown here is derived from an EMBL/GenBank/DDBJ whole genome shotgun (WGS) entry which is preliminary data.</text>
</comment>
<protein>
    <recommendedName>
        <fullName evidence="3">Lipoprotein</fullName>
    </recommendedName>
</protein>
<dbReference type="AlphaFoldDB" id="A0A429V7W2"/>
<dbReference type="RefSeq" id="WP_126717878.1">
    <property type="nucleotide sequence ID" value="NZ_RWJF01000001.1"/>
</dbReference>
<name>A0A429V7W2_9SPHN</name>
<evidence type="ECO:0008006" key="3">
    <source>
        <dbReference type="Google" id="ProtNLM"/>
    </source>
</evidence>
<reference evidence="1 2" key="1">
    <citation type="submission" date="2018-12" db="EMBL/GenBank/DDBJ databases">
        <title>Sphingomonas sp. HMF7854 Genome sequencing and assembly.</title>
        <authorList>
            <person name="Cha I."/>
            <person name="Kang H."/>
            <person name="Kim H."/>
            <person name="Kang J."/>
            <person name="Joh K."/>
        </authorList>
    </citation>
    <scope>NUCLEOTIDE SEQUENCE [LARGE SCALE GENOMIC DNA]</scope>
    <source>
        <strain evidence="1 2">HMF7854</strain>
    </source>
</reference>
<sequence length="69" mass="7209">MIPVKHSNIFRSRWWALIWAAGIIWFACDVAGGAPQSDGNNAAANAADASGDLADRNTVDQAAGIIANL</sequence>
<proteinExistence type="predicted"/>
<keyword evidence="2" id="KW-1185">Reference proteome</keyword>
<dbReference type="Proteomes" id="UP000274661">
    <property type="component" value="Unassembled WGS sequence"/>
</dbReference>